<protein>
    <submittedName>
        <fullName evidence="7">DUF86 domain-containing protein</fullName>
    </submittedName>
</protein>
<keyword evidence="2" id="KW-1277">Toxin-antitoxin system</keyword>
<dbReference type="GO" id="GO:0110001">
    <property type="term" value="C:toxin-antitoxin complex"/>
    <property type="evidence" value="ECO:0007669"/>
    <property type="project" value="InterPro"/>
</dbReference>
<comment type="similarity">
    <text evidence="6">Belongs to the HepT RNase toxin family.</text>
</comment>
<dbReference type="Pfam" id="PF01934">
    <property type="entry name" value="HepT-like"/>
    <property type="match status" value="1"/>
</dbReference>
<accession>A0A7V4WKK6</accession>
<evidence type="ECO:0000256" key="2">
    <source>
        <dbReference type="ARBA" id="ARBA00022649"/>
    </source>
</evidence>
<dbReference type="Gene3D" id="1.20.120.580">
    <property type="entry name" value="bsu32300-like"/>
    <property type="match status" value="1"/>
</dbReference>
<dbReference type="GO" id="GO:0004540">
    <property type="term" value="F:RNA nuclease activity"/>
    <property type="evidence" value="ECO:0007669"/>
    <property type="project" value="InterPro"/>
</dbReference>
<keyword evidence="1" id="KW-0597">Phosphoprotein</keyword>
<dbReference type="RefSeq" id="WP_427365525.1">
    <property type="nucleotide sequence ID" value="NZ_CP187957.1"/>
</dbReference>
<dbReference type="GO" id="GO:0016787">
    <property type="term" value="F:hydrolase activity"/>
    <property type="evidence" value="ECO:0007669"/>
    <property type="project" value="UniProtKB-KW"/>
</dbReference>
<comment type="caution">
    <text evidence="7">The sequence shown here is derived from an EMBL/GenBank/DDBJ whole genome shotgun (WGS) entry which is preliminary data.</text>
</comment>
<dbReference type="GO" id="GO:0000166">
    <property type="term" value="F:nucleotide binding"/>
    <property type="evidence" value="ECO:0007669"/>
    <property type="project" value="UniProtKB-KW"/>
</dbReference>
<evidence type="ECO:0000313" key="7">
    <source>
        <dbReference type="EMBL" id="HGY39246.1"/>
    </source>
</evidence>
<evidence type="ECO:0000256" key="4">
    <source>
        <dbReference type="ARBA" id="ARBA00022741"/>
    </source>
</evidence>
<keyword evidence="4" id="KW-0547">Nucleotide-binding</keyword>
<dbReference type="InterPro" id="IPR008201">
    <property type="entry name" value="HepT-like"/>
</dbReference>
<evidence type="ECO:0000256" key="3">
    <source>
        <dbReference type="ARBA" id="ARBA00022722"/>
    </source>
</evidence>
<evidence type="ECO:0000256" key="1">
    <source>
        <dbReference type="ARBA" id="ARBA00022553"/>
    </source>
</evidence>
<organism evidence="7">
    <name type="scientific">Candidatus Caldatribacterium saccharofermentans</name>
    <dbReference type="NCBI Taxonomy" id="1454753"/>
    <lineage>
        <taxon>Bacteria</taxon>
        <taxon>Pseudomonadati</taxon>
        <taxon>Atribacterota</taxon>
        <taxon>Atribacteria</taxon>
        <taxon>Atribacterales</taxon>
        <taxon>Candidatus Caldatribacteriaceae</taxon>
        <taxon>Candidatus Caldatribacterium</taxon>
    </lineage>
</organism>
<dbReference type="EMBL" id="DTIY01000036">
    <property type="protein sequence ID" value="HGY39246.1"/>
    <property type="molecule type" value="Genomic_DNA"/>
</dbReference>
<name>A0A7V4WKK6_9BACT</name>
<dbReference type="AlphaFoldDB" id="A0A7V4WKK6"/>
<keyword evidence="3" id="KW-0540">Nuclease</keyword>
<evidence type="ECO:0000256" key="6">
    <source>
        <dbReference type="ARBA" id="ARBA00024207"/>
    </source>
</evidence>
<gene>
    <name evidence="7" type="ORF">ENW11_05505</name>
</gene>
<sequence>MRPERLYLQDILDACDAIERFLRRTDEAAFMQDELVQSAVLQKLIVIGEAAARLPRSFTERHPEIEWVDIVAFRNIAVHEYFAVDWKIVWVTATEDVPLLREKIKALLDRFEEGSPS</sequence>
<proteinExistence type="inferred from homology"/>
<keyword evidence="5" id="KW-0378">Hydrolase</keyword>
<dbReference type="InterPro" id="IPR051813">
    <property type="entry name" value="HepT_RNase_toxin"/>
</dbReference>
<dbReference type="InterPro" id="IPR037038">
    <property type="entry name" value="HepT-like_sf"/>
</dbReference>
<evidence type="ECO:0000256" key="5">
    <source>
        <dbReference type="ARBA" id="ARBA00022801"/>
    </source>
</evidence>
<reference evidence="7" key="1">
    <citation type="journal article" date="2020" name="mSystems">
        <title>Genome- and Community-Level Interaction Insights into Carbon Utilization and Element Cycling Functions of Hydrothermarchaeota in Hydrothermal Sediment.</title>
        <authorList>
            <person name="Zhou Z."/>
            <person name="Liu Y."/>
            <person name="Xu W."/>
            <person name="Pan J."/>
            <person name="Luo Z.H."/>
            <person name="Li M."/>
        </authorList>
    </citation>
    <scope>NUCLEOTIDE SEQUENCE [LARGE SCALE GENOMIC DNA]</scope>
    <source>
        <strain evidence="7">SpSt-82</strain>
    </source>
</reference>
<dbReference type="PANTHER" id="PTHR34139:SF1">
    <property type="entry name" value="RNASE MJ1380-RELATED"/>
    <property type="match status" value="1"/>
</dbReference>
<dbReference type="PANTHER" id="PTHR34139">
    <property type="entry name" value="UPF0331 PROTEIN MJ0127"/>
    <property type="match status" value="1"/>
</dbReference>